<dbReference type="GO" id="GO:0016301">
    <property type="term" value="F:kinase activity"/>
    <property type="evidence" value="ECO:0007669"/>
    <property type="project" value="UniProtKB-KW"/>
</dbReference>
<dbReference type="InterPro" id="IPR000550">
    <property type="entry name" value="Hppk"/>
</dbReference>
<protein>
    <recommendedName>
        <fullName evidence="3">2-amino-4-hydroxy-6-hydroxymethyldihydropteridine diphosphokinase</fullName>
        <ecNumber evidence="3">2.7.6.3</ecNumber>
    </recommendedName>
</protein>
<keyword evidence="8" id="KW-0289">Folate biosynthesis</keyword>
<keyword evidence="5" id="KW-0547">Nucleotide-binding</keyword>
<dbReference type="PANTHER" id="PTHR43071">
    <property type="entry name" value="2-AMINO-4-HYDROXY-6-HYDROXYMETHYLDIHYDROPTERIDINE PYROPHOSPHOKINASE"/>
    <property type="match status" value="1"/>
</dbReference>
<dbReference type="InterPro" id="IPR035907">
    <property type="entry name" value="Hppk_sf"/>
</dbReference>
<evidence type="ECO:0000256" key="6">
    <source>
        <dbReference type="ARBA" id="ARBA00022777"/>
    </source>
</evidence>
<gene>
    <name evidence="10" type="primary">folK</name>
    <name evidence="10" type="ORF">ENQ34_05225</name>
</gene>
<evidence type="ECO:0000313" key="10">
    <source>
        <dbReference type="EMBL" id="HEL66063.1"/>
    </source>
</evidence>
<evidence type="ECO:0000256" key="1">
    <source>
        <dbReference type="ARBA" id="ARBA00000198"/>
    </source>
</evidence>
<evidence type="ECO:0000256" key="5">
    <source>
        <dbReference type="ARBA" id="ARBA00022741"/>
    </source>
</evidence>
<evidence type="ECO:0000256" key="8">
    <source>
        <dbReference type="ARBA" id="ARBA00022909"/>
    </source>
</evidence>
<evidence type="ECO:0000256" key="4">
    <source>
        <dbReference type="ARBA" id="ARBA00022679"/>
    </source>
</evidence>
<comment type="catalytic activity">
    <reaction evidence="1">
        <text>6-hydroxymethyl-7,8-dihydropterin + ATP = (7,8-dihydropterin-6-yl)methyl diphosphate + AMP + H(+)</text>
        <dbReference type="Rhea" id="RHEA:11412"/>
        <dbReference type="ChEBI" id="CHEBI:15378"/>
        <dbReference type="ChEBI" id="CHEBI:30616"/>
        <dbReference type="ChEBI" id="CHEBI:44841"/>
        <dbReference type="ChEBI" id="CHEBI:72950"/>
        <dbReference type="ChEBI" id="CHEBI:456215"/>
        <dbReference type="EC" id="2.7.6.3"/>
    </reaction>
</comment>
<dbReference type="GO" id="GO:0005524">
    <property type="term" value="F:ATP binding"/>
    <property type="evidence" value="ECO:0007669"/>
    <property type="project" value="UniProtKB-KW"/>
</dbReference>
<evidence type="ECO:0000256" key="3">
    <source>
        <dbReference type="ARBA" id="ARBA00013253"/>
    </source>
</evidence>
<reference evidence="10" key="1">
    <citation type="journal article" date="2020" name="mSystems">
        <title>Genome- and Community-Level Interaction Insights into Carbon Utilization and Element Cycling Functions of Hydrothermarchaeota in Hydrothermal Sediment.</title>
        <authorList>
            <person name="Zhou Z."/>
            <person name="Liu Y."/>
            <person name="Xu W."/>
            <person name="Pan J."/>
            <person name="Luo Z.H."/>
            <person name="Li M."/>
        </authorList>
    </citation>
    <scope>NUCLEOTIDE SEQUENCE [LARGE SCALE GENOMIC DNA]</scope>
    <source>
        <strain evidence="10">SpSt-300</strain>
    </source>
</reference>
<dbReference type="EMBL" id="DSMU01000332">
    <property type="protein sequence ID" value="HEL66063.1"/>
    <property type="molecule type" value="Genomic_DNA"/>
</dbReference>
<dbReference type="EC" id="2.7.6.3" evidence="3"/>
<comment type="pathway">
    <text evidence="2">Cofactor biosynthesis; tetrahydrofolate biosynthesis; 2-amino-4-hydroxy-6-hydroxymethyl-7,8-dihydropteridine diphosphate from 7,8-dihydroneopterin triphosphate: step 4/4.</text>
</comment>
<proteinExistence type="predicted"/>
<dbReference type="PANTHER" id="PTHR43071:SF1">
    <property type="entry name" value="2-AMINO-4-HYDROXY-6-HYDROXYMETHYLDIHYDROPTERIDINE PYROPHOSPHOKINASE"/>
    <property type="match status" value="1"/>
</dbReference>
<dbReference type="GO" id="GO:0046656">
    <property type="term" value="P:folic acid biosynthetic process"/>
    <property type="evidence" value="ECO:0007669"/>
    <property type="project" value="UniProtKB-KW"/>
</dbReference>
<sequence length="165" mass="18167">MIAYIGLGSNLGDRENNLRQAVHALRKTPGVTVRRVAPLYRAAPVGVTDQPEFLNTVVEVTTVLSPRELLSCLLETERALGRVRGGRWGPRVIDLDLLLYDAVAINTPDLVLPHPRLTERAFVVVPLSDLVPELSLPGDVTVTALADKLRKEQFVERVTEGDRAE</sequence>
<dbReference type="GO" id="GO:0003848">
    <property type="term" value="F:2-amino-4-hydroxy-6-hydroxymethyldihydropteridine diphosphokinase activity"/>
    <property type="evidence" value="ECO:0007669"/>
    <property type="project" value="UniProtKB-EC"/>
</dbReference>
<dbReference type="SUPFAM" id="SSF55083">
    <property type="entry name" value="6-hydroxymethyl-7,8-dihydropterin pyrophosphokinase, HPPK"/>
    <property type="match status" value="1"/>
</dbReference>
<evidence type="ECO:0000256" key="7">
    <source>
        <dbReference type="ARBA" id="ARBA00022840"/>
    </source>
</evidence>
<comment type="caution">
    <text evidence="10">The sequence shown here is derived from an EMBL/GenBank/DDBJ whole genome shotgun (WGS) entry which is preliminary data.</text>
</comment>
<dbReference type="NCBIfam" id="TIGR01498">
    <property type="entry name" value="folK"/>
    <property type="match status" value="1"/>
</dbReference>
<dbReference type="Pfam" id="PF01288">
    <property type="entry name" value="HPPK"/>
    <property type="match status" value="1"/>
</dbReference>
<keyword evidence="6 10" id="KW-0418">Kinase</keyword>
<dbReference type="AlphaFoldDB" id="A0A7C2EK41"/>
<dbReference type="PROSITE" id="PS00794">
    <property type="entry name" value="HPPK"/>
    <property type="match status" value="1"/>
</dbReference>
<accession>A0A7C2EK41</accession>
<evidence type="ECO:0000256" key="2">
    <source>
        <dbReference type="ARBA" id="ARBA00005051"/>
    </source>
</evidence>
<evidence type="ECO:0000259" key="9">
    <source>
        <dbReference type="PROSITE" id="PS00794"/>
    </source>
</evidence>
<keyword evidence="7" id="KW-0067">ATP-binding</keyword>
<dbReference type="GO" id="GO:0046654">
    <property type="term" value="P:tetrahydrofolate biosynthetic process"/>
    <property type="evidence" value="ECO:0007669"/>
    <property type="project" value="UniProtKB-UniPathway"/>
</dbReference>
<dbReference type="Gene3D" id="3.30.70.560">
    <property type="entry name" value="7,8-Dihydro-6-hydroxymethylpterin-pyrophosphokinase HPPK"/>
    <property type="match status" value="1"/>
</dbReference>
<keyword evidence="4 10" id="KW-0808">Transferase</keyword>
<dbReference type="CDD" id="cd00483">
    <property type="entry name" value="HPPK"/>
    <property type="match status" value="1"/>
</dbReference>
<name>A0A7C2EK41_9THEO</name>
<organism evidence="10">
    <name type="scientific">Ammonifex degensii</name>
    <dbReference type="NCBI Taxonomy" id="42838"/>
    <lineage>
        <taxon>Bacteria</taxon>
        <taxon>Bacillati</taxon>
        <taxon>Bacillota</taxon>
        <taxon>Clostridia</taxon>
        <taxon>Thermoanaerobacterales</taxon>
        <taxon>Thermoanaerobacteraceae</taxon>
        <taxon>Ammonifex</taxon>
    </lineage>
</organism>
<dbReference type="UniPathway" id="UPA00077">
    <property type="reaction ID" value="UER00155"/>
</dbReference>
<feature type="domain" description="7,8-dihydro-6-hydroxymethylpterin-pyrophosphokinase" evidence="9">
    <location>
        <begin position="87"/>
        <end position="98"/>
    </location>
</feature>